<name>A0ACD3AII9_9AGAR</name>
<proteinExistence type="predicted"/>
<protein>
    <submittedName>
        <fullName evidence="1">Uncharacterized protein</fullName>
    </submittedName>
</protein>
<dbReference type="EMBL" id="ML208435">
    <property type="protein sequence ID" value="TFK65490.1"/>
    <property type="molecule type" value="Genomic_DNA"/>
</dbReference>
<evidence type="ECO:0000313" key="1">
    <source>
        <dbReference type="EMBL" id="TFK65490.1"/>
    </source>
</evidence>
<dbReference type="Proteomes" id="UP000308600">
    <property type="component" value="Unassembled WGS sequence"/>
</dbReference>
<reference evidence="1 2" key="1">
    <citation type="journal article" date="2019" name="Nat. Ecol. Evol.">
        <title>Megaphylogeny resolves global patterns of mushroom evolution.</title>
        <authorList>
            <person name="Varga T."/>
            <person name="Krizsan K."/>
            <person name="Foldi C."/>
            <person name="Dima B."/>
            <person name="Sanchez-Garcia M."/>
            <person name="Sanchez-Ramirez S."/>
            <person name="Szollosi G.J."/>
            <person name="Szarkandi J.G."/>
            <person name="Papp V."/>
            <person name="Albert L."/>
            <person name="Andreopoulos W."/>
            <person name="Angelini C."/>
            <person name="Antonin V."/>
            <person name="Barry K.W."/>
            <person name="Bougher N.L."/>
            <person name="Buchanan P."/>
            <person name="Buyck B."/>
            <person name="Bense V."/>
            <person name="Catcheside P."/>
            <person name="Chovatia M."/>
            <person name="Cooper J."/>
            <person name="Damon W."/>
            <person name="Desjardin D."/>
            <person name="Finy P."/>
            <person name="Geml J."/>
            <person name="Haridas S."/>
            <person name="Hughes K."/>
            <person name="Justo A."/>
            <person name="Karasinski D."/>
            <person name="Kautmanova I."/>
            <person name="Kiss B."/>
            <person name="Kocsube S."/>
            <person name="Kotiranta H."/>
            <person name="LaButti K.M."/>
            <person name="Lechner B.E."/>
            <person name="Liimatainen K."/>
            <person name="Lipzen A."/>
            <person name="Lukacs Z."/>
            <person name="Mihaltcheva S."/>
            <person name="Morgado L.N."/>
            <person name="Niskanen T."/>
            <person name="Noordeloos M.E."/>
            <person name="Ohm R.A."/>
            <person name="Ortiz-Santana B."/>
            <person name="Ovrebo C."/>
            <person name="Racz N."/>
            <person name="Riley R."/>
            <person name="Savchenko A."/>
            <person name="Shiryaev A."/>
            <person name="Soop K."/>
            <person name="Spirin V."/>
            <person name="Szebenyi C."/>
            <person name="Tomsovsky M."/>
            <person name="Tulloss R.E."/>
            <person name="Uehling J."/>
            <person name="Grigoriev I.V."/>
            <person name="Vagvolgyi C."/>
            <person name="Papp T."/>
            <person name="Martin F.M."/>
            <person name="Miettinen O."/>
            <person name="Hibbett D.S."/>
            <person name="Nagy L.G."/>
        </authorList>
    </citation>
    <scope>NUCLEOTIDE SEQUENCE [LARGE SCALE GENOMIC DNA]</scope>
    <source>
        <strain evidence="1 2">NL-1719</strain>
    </source>
</reference>
<accession>A0ACD3AII9</accession>
<gene>
    <name evidence="1" type="ORF">BDN72DRAFT_196076</name>
</gene>
<organism evidence="1 2">
    <name type="scientific">Pluteus cervinus</name>
    <dbReference type="NCBI Taxonomy" id="181527"/>
    <lineage>
        <taxon>Eukaryota</taxon>
        <taxon>Fungi</taxon>
        <taxon>Dikarya</taxon>
        <taxon>Basidiomycota</taxon>
        <taxon>Agaricomycotina</taxon>
        <taxon>Agaricomycetes</taxon>
        <taxon>Agaricomycetidae</taxon>
        <taxon>Agaricales</taxon>
        <taxon>Pluteineae</taxon>
        <taxon>Pluteaceae</taxon>
        <taxon>Pluteus</taxon>
    </lineage>
</organism>
<sequence length="214" mass="23863">MNPGCTKTGYVADLLKFDLMDPWVETVDFSGTQATVDVFSYLPLTALTSFYTNCDLGLGASTWTTVFGSLPELKHISAVGKDAEYLLDAIVNDFEHRYPIRADVAFRSLLVDWDPIFPALETLDLDGGDLPQPIEDLVLALNARKWAGRAIKHLGVTSLRPGEMYLLEALKDVGVVLRNDNWDRVRSFRVYPGGDDLDEIRFITIENDDSDSDV</sequence>
<evidence type="ECO:0000313" key="2">
    <source>
        <dbReference type="Proteomes" id="UP000308600"/>
    </source>
</evidence>
<keyword evidence="2" id="KW-1185">Reference proteome</keyword>